<evidence type="ECO:0000256" key="1">
    <source>
        <dbReference type="ARBA" id="ARBA00001968"/>
    </source>
</evidence>
<accession>A0A2G9R952</accession>
<sequence>MRLSITPEQRLIAILRYLATGRSLQDLKFTTGISPQALGVIIPETCLAIIRKDYIRFPSNPEQWQDVTAQFHHQWDFPNCGGAINGKHIWIVPPPNSSSYYFNYKGFCSIVMLTVVSANYEFLYLDIGKNGRNSDGGVIM</sequence>
<dbReference type="AlphaFoldDB" id="A0A2G9R952"/>
<evidence type="ECO:0000259" key="3">
    <source>
        <dbReference type="Pfam" id="PF13359"/>
    </source>
</evidence>
<dbReference type="Proteomes" id="UP000228934">
    <property type="component" value="Unassembled WGS sequence"/>
</dbReference>
<organism evidence="4 5">
    <name type="scientific">Aquarana catesbeiana</name>
    <name type="common">American bullfrog</name>
    <name type="synonym">Rana catesbeiana</name>
    <dbReference type="NCBI Taxonomy" id="8400"/>
    <lineage>
        <taxon>Eukaryota</taxon>
        <taxon>Metazoa</taxon>
        <taxon>Chordata</taxon>
        <taxon>Craniata</taxon>
        <taxon>Vertebrata</taxon>
        <taxon>Euteleostomi</taxon>
        <taxon>Amphibia</taxon>
        <taxon>Batrachia</taxon>
        <taxon>Anura</taxon>
        <taxon>Neobatrachia</taxon>
        <taxon>Ranoidea</taxon>
        <taxon>Ranidae</taxon>
        <taxon>Aquarana</taxon>
    </lineage>
</organism>
<keyword evidence="5" id="KW-1185">Reference proteome</keyword>
<dbReference type="GO" id="GO:0046872">
    <property type="term" value="F:metal ion binding"/>
    <property type="evidence" value="ECO:0007669"/>
    <property type="project" value="UniProtKB-KW"/>
</dbReference>
<comment type="cofactor">
    <cofactor evidence="1">
        <name>a divalent metal cation</name>
        <dbReference type="ChEBI" id="CHEBI:60240"/>
    </cofactor>
</comment>
<feature type="domain" description="DDE Tnp4" evidence="3">
    <location>
        <begin position="85"/>
        <end position="139"/>
    </location>
</feature>
<evidence type="ECO:0000313" key="5">
    <source>
        <dbReference type="Proteomes" id="UP000228934"/>
    </source>
</evidence>
<dbReference type="InterPro" id="IPR027806">
    <property type="entry name" value="HARBI1_dom"/>
</dbReference>
<protein>
    <recommendedName>
        <fullName evidence="3">DDE Tnp4 domain-containing protein</fullName>
    </recommendedName>
</protein>
<dbReference type="EMBL" id="KV955538">
    <property type="protein sequence ID" value="PIO23811.1"/>
    <property type="molecule type" value="Genomic_DNA"/>
</dbReference>
<dbReference type="Pfam" id="PF13359">
    <property type="entry name" value="DDE_Tnp_4"/>
    <property type="match status" value="1"/>
</dbReference>
<name>A0A2G9R952_AQUCT</name>
<keyword evidence="2" id="KW-0479">Metal-binding</keyword>
<gene>
    <name evidence="4" type="ORF">AB205_0107630</name>
</gene>
<evidence type="ECO:0000313" key="4">
    <source>
        <dbReference type="EMBL" id="PIO23811.1"/>
    </source>
</evidence>
<dbReference type="OrthoDB" id="2668416at2759"/>
<proteinExistence type="predicted"/>
<reference evidence="5" key="1">
    <citation type="journal article" date="2017" name="Nat. Commun.">
        <title>The North American bullfrog draft genome provides insight into hormonal regulation of long noncoding RNA.</title>
        <authorList>
            <person name="Hammond S.A."/>
            <person name="Warren R.L."/>
            <person name="Vandervalk B.P."/>
            <person name="Kucuk E."/>
            <person name="Khan H."/>
            <person name="Gibb E.A."/>
            <person name="Pandoh P."/>
            <person name="Kirk H."/>
            <person name="Zhao Y."/>
            <person name="Jones M."/>
            <person name="Mungall A.J."/>
            <person name="Coope R."/>
            <person name="Pleasance S."/>
            <person name="Moore R.A."/>
            <person name="Holt R.A."/>
            <person name="Round J.M."/>
            <person name="Ohora S."/>
            <person name="Walle B.V."/>
            <person name="Veldhoen N."/>
            <person name="Helbing C.C."/>
            <person name="Birol I."/>
        </authorList>
    </citation>
    <scope>NUCLEOTIDE SEQUENCE [LARGE SCALE GENOMIC DNA]</scope>
</reference>
<evidence type="ECO:0000256" key="2">
    <source>
        <dbReference type="ARBA" id="ARBA00022723"/>
    </source>
</evidence>